<name>A0A4Z1DJQ3_STRGP</name>
<evidence type="ECO:0000313" key="4">
    <source>
        <dbReference type="Proteomes" id="UP000298513"/>
    </source>
</evidence>
<evidence type="ECO:0000256" key="2">
    <source>
        <dbReference type="SAM" id="SignalP"/>
    </source>
</evidence>
<dbReference type="Proteomes" id="UP000298513">
    <property type="component" value="Unassembled WGS sequence"/>
</dbReference>
<accession>A0A4Z1DJQ3</accession>
<keyword evidence="2" id="KW-0732">Signal</keyword>
<keyword evidence="4" id="KW-1185">Reference proteome</keyword>
<evidence type="ECO:0000256" key="1">
    <source>
        <dbReference type="SAM" id="MobiDB-lite"/>
    </source>
</evidence>
<sequence>MMRSSVLGLSLARTVAVLTAAVALAVTAAPLTGTAEAHEAVTGSLSFSGEPGEYISGGQSYSYTPETTEMFDISGPVSGSAVGATVVTPEGERWYLHMEAPYGQKLTSGTTYTNASSWPNAQPEDPKLELSSTDRSCDTGTGSFTISHIAYGPYGYISEVDATFERYCSGSTLPVRGELHARMAEPPAELAIGMSLNTTGTVDTHTHEITVGGSVTCNKPARITLTASAYQTQKTETASGSYEDLVVVCEPGAPAPWTVAFPSNIEPTASFKPGAAVLRGVGRADDPDYPVTVSTGFPSTDITLVKS</sequence>
<proteinExistence type="predicted"/>
<feature type="signal peptide" evidence="2">
    <location>
        <begin position="1"/>
        <end position="28"/>
    </location>
</feature>
<gene>
    <name evidence="3" type="ORF">E5082_12200</name>
</gene>
<feature type="chain" id="PRO_5038795405" evidence="2">
    <location>
        <begin position="29"/>
        <end position="307"/>
    </location>
</feature>
<organism evidence="3 4">
    <name type="scientific">Streptomyces griseoluteus</name>
    <dbReference type="NCBI Taxonomy" id="29306"/>
    <lineage>
        <taxon>Bacteria</taxon>
        <taxon>Bacillati</taxon>
        <taxon>Actinomycetota</taxon>
        <taxon>Actinomycetes</taxon>
        <taxon>Kitasatosporales</taxon>
        <taxon>Streptomycetaceae</taxon>
        <taxon>Streptomyces</taxon>
    </lineage>
</organism>
<dbReference type="AlphaFoldDB" id="A0A4Z1DJQ3"/>
<evidence type="ECO:0000313" key="3">
    <source>
        <dbReference type="EMBL" id="TGN83635.1"/>
    </source>
</evidence>
<reference evidence="3 4" key="1">
    <citation type="submission" date="2019-04" db="EMBL/GenBank/DDBJ databases">
        <title>Streptomyces sp. nov. Bv016 isolated from bark of Buahinia variegata.</title>
        <authorList>
            <person name="Kanchanasin P."/>
            <person name="Tanasupawat S."/>
            <person name="Yuki M."/>
            <person name="Kudo T."/>
        </authorList>
    </citation>
    <scope>NUCLEOTIDE SEQUENCE [LARGE SCALE GENOMIC DNA]</scope>
    <source>
        <strain evidence="3 4">JCM 4765</strain>
    </source>
</reference>
<comment type="caution">
    <text evidence="3">The sequence shown here is derived from an EMBL/GenBank/DDBJ whole genome shotgun (WGS) entry which is preliminary data.</text>
</comment>
<protein>
    <submittedName>
        <fullName evidence="3">Uncharacterized protein</fullName>
    </submittedName>
</protein>
<dbReference type="EMBL" id="SRRU01000004">
    <property type="protein sequence ID" value="TGN83635.1"/>
    <property type="molecule type" value="Genomic_DNA"/>
</dbReference>
<feature type="region of interest" description="Disordered" evidence="1">
    <location>
        <begin position="112"/>
        <end position="136"/>
    </location>
</feature>